<organism evidence="1">
    <name type="scientific">Streptomyces sp. SID7499</name>
    <dbReference type="NCBI Taxonomy" id="2706086"/>
    <lineage>
        <taxon>Bacteria</taxon>
        <taxon>Bacillati</taxon>
        <taxon>Actinomycetota</taxon>
        <taxon>Actinomycetes</taxon>
        <taxon>Kitasatosporales</taxon>
        <taxon>Streptomycetaceae</taxon>
        <taxon>Streptomyces</taxon>
    </lineage>
</organism>
<protein>
    <submittedName>
        <fullName evidence="1">M23 family peptidase</fullName>
    </submittedName>
</protein>
<evidence type="ECO:0000313" key="1">
    <source>
        <dbReference type="EMBL" id="NEE12902.1"/>
    </source>
</evidence>
<feature type="non-terminal residue" evidence="1">
    <location>
        <position position="44"/>
    </location>
</feature>
<accession>A0A6G3X5H5</accession>
<reference evidence="1" key="1">
    <citation type="submission" date="2020-01" db="EMBL/GenBank/DDBJ databases">
        <title>Insect and environment-associated Actinomycetes.</title>
        <authorList>
            <person name="Currrie C."/>
            <person name="Chevrette M."/>
            <person name="Carlson C."/>
            <person name="Stubbendieck R."/>
            <person name="Wendt-Pienkowski E."/>
        </authorList>
    </citation>
    <scope>NUCLEOTIDE SEQUENCE</scope>
    <source>
        <strain evidence="1">SID7499</strain>
    </source>
</reference>
<comment type="caution">
    <text evidence="1">The sequence shown here is derived from an EMBL/GenBank/DDBJ whole genome shotgun (WGS) entry which is preliminary data.</text>
</comment>
<name>A0A6G3X5H5_9ACTN</name>
<proteinExistence type="predicted"/>
<gene>
    <name evidence="1" type="ORF">G3M58_41420</name>
</gene>
<dbReference type="EMBL" id="JAAGMN010004289">
    <property type="protein sequence ID" value="NEE12902.1"/>
    <property type="molecule type" value="Genomic_DNA"/>
</dbReference>
<dbReference type="AlphaFoldDB" id="A0A6G3X5H5"/>
<sequence length="44" mass="4689">MRLQPGPRRSPVHRTPLVLLSVFLLYVLLPAAPAPPDGSAVPTS</sequence>